<keyword evidence="2" id="KW-0472">Membrane</keyword>
<protein>
    <recommendedName>
        <fullName evidence="3">YhdP central domain-containing protein</fullName>
    </recommendedName>
</protein>
<dbReference type="Pfam" id="PF13116">
    <property type="entry name" value="YhdP"/>
    <property type="match status" value="1"/>
</dbReference>
<comment type="caution">
    <text evidence="4">The sequence shown here is derived from an EMBL/GenBank/DDBJ whole genome shotgun (WGS) entry which is preliminary data.</text>
</comment>
<feature type="domain" description="YhdP central" evidence="3">
    <location>
        <begin position="428"/>
        <end position="947"/>
    </location>
</feature>
<feature type="transmembrane region" description="Helical" evidence="2">
    <location>
        <begin position="56"/>
        <end position="75"/>
    </location>
</feature>
<evidence type="ECO:0000256" key="2">
    <source>
        <dbReference type="SAM" id="Phobius"/>
    </source>
</evidence>
<proteinExistence type="predicted"/>
<dbReference type="RefSeq" id="WP_069437591.1">
    <property type="nucleotide sequence ID" value="NZ_LPWG01000012.1"/>
</dbReference>
<name>A0A1E3VZ86_9HYPH</name>
<keyword evidence="2" id="KW-1133">Transmembrane helix</keyword>
<organism evidence="4 5">
    <name type="scientific">Methyloceanibacter methanicus</name>
    <dbReference type="NCBI Taxonomy" id="1774968"/>
    <lineage>
        <taxon>Bacteria</taxon>
        <taxon>Pseudomonadati</taxon>
        <taxon>Pseudomonadota</taxon>
        <taxon>Alphaproteobacteria</taxon>
        <taxon>Hyphomicrobiales</taxon>
        <taxon>Hyphomicrobiaceae</taxon>
        <taxon>Methyloceanibacter</taxon>
    </lineage>
</organism>
<accession>A0A1E3VZ86</accession>
<feature type="compositionally biased region" description="Basic and acidic residues" evidence="1">
    <location>
        <begin position="1215"/>
        <end position="1227"/>
    </location>
</feature>
<evidence type="ECO:0000256" key="1">
    <source>
        <dbReference type="SAM" id="MobiDB-lite"/>
    </source>
</evidence>
<sequence>MDQPLAGALAKLTTQGGEAIRALPARGRQLVKRVPAPVQIQLARLSSHGAHVCREIFAGFFVVGLIVIVLGYGRLSRGPISLPGLVPPIEAAINDQLSDLTVRIDDAVLQRGSDGPGIVLRLRDIRLVNPDGEVVAQAPLAAIGLSGSALLSGRIAPGSVDFIGSRLVMTYDEERGLSLAFSKPGEEAEDLIRGTIPADEQSAAAQASSAVPDAKNVRGFNLTNAVNEVLRRVRRSDTSYLARFGLKDSIVVLYKDGAKTLWQVPDLALNLEHHDRRSVLVGEANVASSRGDWQLEVRTAQKATTKGLQTQVVVENLVPSGIAGNFPNVGLLRALDMAVDGEAVVELAHNGDFIGGEARLRLAPGQITPPWDPDTPVRIDHGDLTIRYIEGQRIVELAPSTLRWGKQSHATFSGKFLPVVDNNNEVVSWNFDIAADEAVLGVEEFGLGPTKVDEWRATGNVSLADGNMTLSRFVIRVGDATITATGTVTDHFGSPAVQLSGEVSPMPMKMFKQLWPKFLAGPAREWVLKQVDGGRVLGGSFNIALAPEMFEAFKQGQPVPDEAIAAELKFTDTNIAYIPELPPVRTGEGTMTIAGTKFQVRIPSGTVAVSNGMQIDVSDGQFFIADMRKNPNMGVVDFHAAAPTPAVLTLLDYEPFNFISDVGLKTDFLGGTATGVFTFNVPLVDNLDPKDIKYSGTARLQNAITPGLVGDLGIEGGMIDVSLTSEEVSASGNVTIKDVPASVHWRRLFYAPESEQPPISVTAMLDAAAREKLGLEVNDFVKGSMPLTLYLSGLKEGGGQPDTSKMKIVGDLTDAELQFETVGWKKPAGQSAKISFDVNRKSDGATDLENFQIAGQNLAIAGQMALSAENELETYSFSQFSIGPLTELSIEASRRADGVMQVHAEGPSYDARDIFHALISADQLTASGKAKEAESDDIELTAKIGRLVGYDGSSATDVDLALTKRAGELVALRGRGLLDGRKPVSVDLQDSNGARVLTAEADDAGTAFRLIGFYRSVQGGKASLRVNLDAGGTKRSGTLRVLDFAVAGDSVVADVLSDPSSTAALGQDRPDAGRKIVFRRLRAPFVAGGGKFQLNDAYVNGPELGATLRGTIDFRARKVDLGGTYVPLYGLNSALGAVPVLGRVFVGRKGEGVVGITFAIKGNLDDPTVLVNPMSVMTPGIFRQIFDFNGGVPQGTAPADVAEPREKTRKKRRLRPFENARERRGLN</sequence>
<dbReference type="STRING" id="1774968.AUC68_06705"/>
<evidence type="ECO:0000313" key="5">
    <source>
        <dbReference type="Proteomes" id="UP000094501"/>
    </source>
</evidence>
<evidence type="ECO:0000259" key="3">
    <source>
        <dbReference type="Pfam" id="PF13116"/>
    </source>
</evidence>
<feature type="region of interest" description="Disordered" evidence="1">
    <location>
        <begin position="1196"/>
        <end position="1227"/>
    </location>
</feature>
<dbReference type="EMBL" id="LPWG01000012">
    <property type="protein sequence ID" value="ODR98867.1"/>
    <property type="molecule type" value="Genomic_DNA"/>
</dbReference>
<dbReference type="OrthoDB" id="7161641at2"/>
<dbReference type="Proteomes" id="UP000094501">
    <property type="component" value="Unassembled WGS sequence"/>
</dbReference>
<gene>
    <name evidence="4" type="ORF">AUC68_06705</name>
</gene>
<keyword evidence="5" id="KW-1185">Reference proteome</keyword>
<dbReference type="AlphaFoldDB" id="A0A1E3VZ86"/>
<evidence type="ECO:0000313" key="4">
    <source>
        <dbReference type="EMBL" id="ODR98867.1"/>
    </source>
</evidence>
<keyword evidence="2" id="KW-0812">Transmembrane</keyword>
<dbReference type="InterPro" id="IPR025263">
    <property type="entry name" value="YhdP_central"/>
</dbReference>
<reference evidence="4 5" key="1">
    <citation type="journal article" date="2016" name="Environ. Microbiol.">
        <title>New Methyloceanibacter diversity from North Sea sediments includes methanotroph containing solely the soluble methane monooxygenase.</title>
        <authorList>
            <person name="Vekeman B."/>
            <person name="Kerckhof F.M."/>
            <person name="Cremers G."/>
            <person name="de Vos P."/>
            <person name="Vandamme P."/>
            <person name="Boon N."/>
            <person name="Op den Camp H.J."/>
            <person name="Heylen K."/>
        </authorList>
    </citation>
    <scope>NUCLEOTIDE SEQUENCE [LARGE SCALE GENOMIC DNA]</scope>
    <source>
        <strain evidence="4 5">R-67174</strain>
    </source>
</reference>